<dbReference type="OrthoDB" id="430293at2759"/>
<dbReference type="EMBL" id="JAFCMP010000179">
    <property type="protein sequence ID" value="KAG5184007.1"/>
    <property type="molecule type" value="Genomic_DNA"/>
</dbReference>
<accession>A0A835YYA9</accession>
<dbReference type="InterPro" id="IPR016071">
    <property type="entry name" value="Staphylococal_nuclease_OB-fold"/>
</dbReference>
<proteinExistence type="predicted"/>
<protein>
    <submittedName>
        <fullName evidence="2">Putative nuclease</fullName>
    </submittedName>
</protein>
<name>A0A835YYA9_9STRA</name>
<dbReference type="AlphaFoldDB" id="A0A835YYA9"/>
<sequence length="152" mass="16616">MRLRKLSNLISRAGSTTWDNVTYDTCDKYLPAHDGDVAKVVRVIDGDTVHLALKSNGTFTRIVCRLHGIDAAELHSKDEHEKALGEKAKSILAAACDNKLVTLSNVGLEKYGRLLADLTVEGTNVTLSQVMLKVPDVCHAYDGGKKSPWLNK</sequence>
<dbReference type="InterPro" id="IPR035437">
    <property type="entry name" value="SNase_OB-fold_sf"/>
</dbReference>
<dbReference type="Gene3D" id="2.40.50.90">
    <property type="match status" value="1"/>
</dbReference>
<dbReference type="Pfam" id="PF00565">
    <property type="entry name" value="SNase"/>
    <property type="match status" value="1"/>
</dbReference>
<feature type="domain" description="TNase-like" evidence="1">
    <location>
        <begin position="37"/>
        <end position="151"/>
    </location>
</feature>
<evidence type="ECO:0000313" key="2">
    <source>
        <dbReference type="EMBL" id="KAG5184007.1"/>
    </source>
</evidence>
<comment type="caution">
    <text evidence="2">The sequence shown here is derived from an EMBL/GenBank/DDBJ whole genome shotgun (WGS) entry which is preliminary data.</text>
</comment>
<reference evidence="2" key="1">
    <citation type="submission" date="2021-02" db="EMBL/GenBank/DDBJ databases">
        <title>First Annotated Genome of the Yellow-green Alga Tribonema minus.</title>
        <authorList>
            <person name="Mahan K.M."/>
        </authorList>
    </citation>
    <scope>NUCLEOTIDE SEQUENCE</scope>
    <source>
        <strain evidence="2">UTEX B ZZ1240</strain>
    </source>
</reference>
<keyword evidence="3" id="KW-1185">Reference proteome</keyword>
<evidence type="ECO:0000259" key="1">
    <source>
        <dbReference type="SMART" id="SM00318"/>
    </source>
</evidence>
<organism evidence="2 3">
    <name type="scientific">Tribonema minus</name>
    <dbReference type="NCBI Taxonomy" id="303371"/>
    <lineage>
        <taxon>Eukaryota</taxon>
        <taxon>Sar</taxon>
        <taxon>Stramenopiles</taxon>
        <taxon>Ochrophyta</taxon>
        <taxon>PX clade</taxon>
        <taxon>Xanthophyceae</taxon>
        <taxon>Tribonematales</taxon>
        <taxon>Tribonemataceae</taxon>
        <taxon>Tribonema</taxon>
    </lineage>
</organism>
<evidence type="ECO:0000313" key="3">
    <source>
        <dbReference type="Proteomes" id="UP000664859"/>
    </source>
</evidence>
<gene>
    <name evidence="2" type="ORF">JKP88DRAFT_163482</name>
</gene>
<dbReference type="Proteomes" id="UP000664859">
    <property type="component" value="Unassembled WGS sequence"/>
</dbReference>
<dbReference type="SMART" id="SM00318">
    <property type="entry name" value="SNc"/>
    <property type="match status" value="1"/>
</dbReference>
<dbReference type="SUPFAM" id="SSF50199">
    <property type="entry name" value="Staphylococcal nuclease"/>
    <property type="match status" value="1"/>
</dbReference>